<sequence length="310" mass="34715">MDKRIDGTFVNQELVIEEINHLIKEEGYAPEQLLVLTRKAKNDFITTETGVQVVLTGEDHDDDSLWDKIVNFFTVDMDEEEEEKIFESYGIDEDTYERFEDAMENGELLLLIDDAAPVNEEHADFLVRDGILPDEHAEEKKAMATQPDWAADDTAKGDMPTHAIEAEKESQAVAAGMTESQADMKEAEPVAHEEMNEMVVREEYEVAEIPKEKTATVSGESEKQPDLKDIVTDQPIKTAAVAGDPTMAEDNHEMADMQFDKEESLPELDETDGQYSKDPFGGETVAAEEGEDADDIPPVYENPDKKRPAL</sequence>
<proteinExistence type="predicted"/>
<protein>
    <submittedName>
        <fullName evidence="3">Heat induced stress protein yflt</fullName>
    </submittedName>
</protein>
<evidence type="ECO:0000256" key="1">
    <source>
        <dbReference type="SAM" id="MobiDB-lite"/>
    </source>
</evidence>
<feature type="region of interest" description="Disordered" evidence="1">
    <location>
        <begin position="204"/>
        <end position="310"/>
    </location>
</feature>
<feature type="domain" description="General stress protein 17M-like" evidence="2">
    <location>
        <begin position="7"/>
        <end position="106"/>
    </location>
</feature>
<keyword evidence="4" id="KW-1185">Reference proteome</keyword>
<dbReference type="Proteomes" id="UP000242754">
    <property type="component" value="Unassembled WGS sequence"/>
</dbReference>
<evidence type="ECO:0000259" key="2">
    <source>
        <dbReference type="Pfam" id="PF11181"/>
    </source>
</evidence>
<organism evidence="3 4">
    <name type="scientific">Trichococcus palustris</name>
    <dbReference type="NCBI Taxonomy" id="140314"/>
    <lineage>
        <taxon>Bacteria</taxon>
        <taxon>Bacillati</taxon>
        <taxon>Bacillota</taxon>
        <taxon>Bacilli</taxon>
        <taxon>Lactobacillales</taxon>
        <taxon>Carnobacteriaceae</taxon>
        <taxon>Trichococcus</taxon>
    </lineage>
</organism>
<reference evidence="3 4" key="1">
    <citation type="submission" date="2016-02" db="EMBL/GenBank/DDBJ databases">
        <authorList>
            <person name="Wen L."/>
            <person name="He K."/>
            <person name="Yang H."/>
        </authorList>
    </citation>
    <scope>NUCLEOTIDE SEQUENCE [LARGE SCALE GENOMIC DNA]</scope>
    <source>
        <strain evidence="3">Trichococcus palustris</strain>
    </source>
</reference>
<accession>A0A143YS78</accession>
<dbReference type="RefSeq" id="WP_177194376.1">
    <property type="nucleotide sequence ID" value="NZ_FJNE01000006.1"/>
</dbReference>
<feature type="compositionally biased region" description="Basic and acidic residues" evidence="1">
    <location>
        <begin position="249"/>
        <end position="264"/>
    </location>
</feature>
<dbReference type="Pfam" id="PF11181">
    <property type="entry name" value="YflT"/>
    <property type="match status" value="1"/>
</dbReference>
<evidence type="ECO:0000313" key="4">
    <source>
        <dbReference type="Proteomes" id="UP000242754"/>
    </source>
</evidence>
<dbReference type="AlphaFoldDB" id="A0A143YS78"/>
<feature type="compositionally biased region" description="Basic and acidic residues" evidence="1">
    <location>
        <begin position="204"/>
        <end position="231"/>
    </location>
</feature>
<feature type="compositionally biased region" description="Acidic residues" evidence="1">
    <location>
        <begin position="286"/>
        <end position="295"/>
    </location>
</feature>
<gene>
    <name evidence="3" type="ORF">Tpal_2120</name>
</gene>
<dbReference type="STRING" id="140314.SAMN04488076_104159"/>
<dbReference type="EMBL" id="FJNE01000006">
    <property type="protein sequence ID" value="CZQ97238.1"/>
    <property type="molecule type" value="Genomic_DNA"/>
</dbReference>
<name>A0A143YS78_9LACT</name>
<dbReference type="InterPro" id="IPR025889">
    <property type="entry name" value="GSP17M-like_dom"/>
</dbReference>
<evidence type="ECO:0000313" key="3">
    <source>
        <dbReference type="EMBL" id="CZQ97238.1"/>
    </source>
</evidence>